<dbReference type="AlphaFoldDB" id="A0A364JYY8"/>
<name>A0A364JYY8_9HYPH</name>
<evidence type="ECO:0000256" key="1">
    <source>
        <dbReference type="SAM" id="MobiDB-lite"/>
    </source>
</evidence>
<dbReference type="EMBL" id="QLMK01000001">
    <property type="protein sequence ID" value="RAK33955.1"/>
    <property type="molecule type" value="Genomic_DNA"/>
</dbReference>
<feature type="region of interest" description="Disordered" evidence="1">
    <location>
        <begin position="1"/>
        <end position="23"/>
    </location>
</feature>
<keyword evidence="3" id="KW-1185">Reference proteome</keyword>
<proteinExistence type="predicted"/>
<protein>
    <submittedName>
        <fullName evidence="2">Uncharacterized protein</fullName>
    </submittedName>
</protein>
<accession>A0A364JYY8</accession>
<gene>
    <name evidence="2" type="ORF">C7374_101282</name>
</gene>
<organism evidence="2 3">
    <name type="scientific">Falsochrobactrum ovis</name>
    <dbReference type="NCBI Taxonomy" id="1293442"/>
    <lineage>
        <taxon>Bacteria</taxon>
        <taxon>Pseudomonadati</taxon>
        <taxon>Pseudomonadota</taxon>
        <taxon>Alphaproteobacteria</taxon>
        <taxon>Hyphomicrobiales</taxon>
        <taxon>Brucellaceae</taxon>
        <taxon>Falsochrobactrum</taxon>
    </lineage>
</organism>
<dbReference type="Proteomes" id="UP000249453">
    <property type="component" value="Unassembled WGS sequence"/>
</dbReference>
<sequence length="155" mass="17653">MWPFNYLKRSKTPKKSSKENNENSSAETIIRSFVSYVETSNLQPLEVRDVSKLPYPKEKIVQAFLTAISSNIDYSVREKLKVLALDIPSFQEGVGAVDLTRLPKNFDNLTAQPEKLLFAISQHETISEAYSKFEKIVASEQKNLLKIIEAIEKTE</sequence>
<evidence type="ECO:0000313" key="2">
    <source>
        <dbReference type="EMBL" id="RAK33955.1"/>
    </source>
</evidence>
<reference evidence="2 3" key="1">
    <citation type="submission" date="2018-06" db="EMBL/GenBank/DDBJ databases">
        <title>Genomic Encyclopedia of Type Strains, Phase IV (KMG-IV): sequencing the most valuable type-strain genomes for metagenomic binning, comparative biology and taxonomic classification.</title>
        <authorList>
            <person name="Goeker M."/>
        </authorList>
    </citation>
    <scope>NUCLEOTIDE SEQUENCE [LARGE SCALE GENOMIC DNA]</scope>
    <source>
        <strain evidence="2 3">DSM 26720</strain>
    </source>
</reference>
<evidence type="ECO:0000313" key="3">
    <source>
        <dbReference type="Proteomes" id="UP000249453"/>
    </source>
</evidence>
<comment type="caution">
    <text evidence="2">The sequence shown here is derived from an EMBL/GenBank/DDBJ whole genome shotgun (WGS) entry which is preliminary data.</text>
</comment>